<keyword evidence="1" id="KW-0175">Coiled coil</keyword>
<name>A0A8S5NCQ0_9CAUD</name>
<evidence type="ECO:0000313" key="2">
    <source>
        <dbReference type="EMBL" id="DAD92470.1"/>
    </source>
</evidence>
<accession>A0A8S5NCQ0</accession>
<proteinExistence type="predicted"/>
<reference evidence="2" key="1">
    <citation type="journal article" date="2021" name="Proc. Natl. Acad. Sci. U.S.A.">
        <title>A Catalog of Tens of Thousands of Viruses from Human Metagenomes Reveals Hidden Associations with Chronic Diseases.</title>
        <authorList>
            <person name="Tisza M.J."/>
            <person name="Buck C.B."/>
        </authorList>
    </citation>
    <scope>NUCLEOTIDE SEQUENCE</scope>
    <source>
        <strain evidence="2">CtOyJ30</strain>
    </source>
</reference>
<feature type="coiled-coil region" evidence="1">
    <location>
        <begin position="44"/>
        <end position="108"/>
    </location>
</feature>
<dbReference type="EMBL" id="BK015137">
    <property type="protein sequence ID" value="DAD92470.1"/>
    <property type="molecule type" value="Genomic_DNA"/>
</dbReference>
<evidence type="ECO:0000256" key="1">
    <source>
        <dbReference type="SAM" id="Coils"/>
    </source>
</evidence>
<sequence length="1259" mass="133191">MAADGQIIIDTQIDTSGLVKGTNELETACKRAAASVSDIGDKARNSVQKSVNALTKQNQAYRAQEKKVEDIKKQLSETAGQSVMTDDYKSLNDELTRLDDKLFQLEAKKKKFLSTGGDTGSRTFKGMEYDFQLLAKQYDKVYAKMEALKASGGAYTTANTSGLKSSLSKEQGKLAEMGDRLSTSYSDFAIKINKYGSAASGAAGHTSKFSAAVSKLGTAMSTVWTAAKKVASVIGPAFKKALSTVASLAKKAGSAMLGMSRSSSRANNGLSGGIMTMLKYGLGIRSLYALVNKLRNALVTSMGNLAQYSNSANNSISAMQSAIARLQNSIAAAFGPILSTVAPIVTELINLLADAISYIGAFFAALSGQKTYTRAIRVQKNFAGSLNNTAGAADNAAGAMKDYLSGLDEIRKFDEGSGGGGGAGGGGGSGSSGPMFETAEIPGLATDWADKFKEAWKNADFTEIGTIVGTKLKNALDDIPWNEIQNTCNKIAKSVATFINGFVATPGLWETVGSTIGNGINTAVGMYNTFMDTTNFVKIGNSIATMLGSAIQTTKWDQVGKALTQHIRAAIDTLYGFVTTFPWSSFGTALATALNSAIENIPAGRFGSAVAGLVNGLVDSLKSFIATAHWGKTSDKIADFLNNAISGVEWGELGSTLGLLAKRLVNWITDAVKETNWRELGDGIGDMINGVMLEFNTEDMTGAMRSVGNAILDFFFGALESVDWILLAAHVADLFKDMMFGGIETALNWVGEKLNVDFLANFKLPDFSDLYLKLKGIGEESGSSFLGGLKTGGGNGDLSTKLGIIVADATSKFDSFPASTSEKSKKAYSNALSEWKGSKNDYKNVSKNVSRGFDSLGMNIAKNFKSAYKDSKSTWKDSKADFSKTSSNVSSAFDKLPNATQKYFSAAYTSSKNVWSGAPACFKTIANNCSTAFNRIPSSISGAFAKALAAAKSAWSGASSAFHSISANVISGFSGLEAGVKIKFTSAYSAAKNAWSGANRDFNGIATSIANAFNGISRKITSYFNTAVSGIKNLGWKSAGATAARAVVDGMYSANPSAWCNWFAKKINLPAGNIGYYLTVGIINGMYTTSGLGKWASWFTNKVKRSLGIHSPSKLFRDEVGYYLGAGISIGLEDSTSKILKTVSGMADKIADRFQDGFSDVALPTLTASSIFPDVTLRTPLLATGTVIPPKATYSSAGSERVSDALEQLKGLLDKWDRPDGGGTSATGGVIHNVVQINRRTIYEEMKKEEDLVRSQSGM</sequence>
<organism evidence="2">
    <name type="scientific">Siphoviridae sp. ctOyJ30</name>
    <dbReference type="NCBI Taxonomy" id="2826317"/>
    <lineage>
        <taxon>Viruses</taxon>
        <taxon>Duplodnaviria</taxon>
        <taxon>Heunggongvirae</taxon>
        <taxon>Uroviricota</taxon>
        <taxon>Caudoviricetes</taxon>
    </lineage>
</organism>
<protein>
    <submittedName>
        <fullName evidence="2">Minor tail protein</fullName>
    </submittedName>
</protein>